<reference evidence="1 2" key="1">
    <citation type="journal article" date="2019" name="Genome Biol. Evol.">
        <title>Insights into the evolution of the New World diploid cottons (Gossypium, subgenus Houzingenia) based on genome sequencing.</title>
        <authorList>
            <person name="Grover C.E."/>
            <person name="Arick M.A. 2nd"/>
            <person name="Thrash A."/>
            <person name="Conover J.L."/>
            <person name="Sanders W.S."/>
            <person name="Peterson D.G."/>
            <person name="Frelichowski J.E."/>
            <person name="Scheffler J.A."/>
            <person name="Scheffler B.E."/>
            <person name="Wendel J.F."/>
        </authorList>
    </citation>
    <scope>NUCLEOTIDE SEQUENCE [LARGE SCALE GENOMIC DNA]</scope>
    <source>
        <strain evidence="1">27</strain>
        <tissue evidence="1">Leaf</tissue>
    </source>
</reference>
<proteinExistence type="predicted"/>
<organism evidence="1 2">
    <name type="scientific">Gossypium davidsonii</name>
    <name type="common">Davidson's cotton</name>
    <name type="synonym">Gossypium klotzschianum subsp. davidsonii</name>
    <dbReference type="NCBI Taxonomy" id="34287"/>
    <lineage>
        <taxon>Eukaryota</taxon>
        <taxon>Viridiplantae</taxon>
        <taxon>Streptophyta</taxon>
        <taxon>Embryophyta</taxon>
        <taxon>Tracheophyta</taxon>
        <taxon>Spermatophyta</taxon>
        <taxon>Magnoliopsida</taxon>
        <taxon>eudicotyledons</taxon>
        <taxon>Gunneridae</taxon>
        <taxon>Pentapetalae</taxon>
        <taxon>rosids</taxon>
        <taxon>malvids</taxon>
        <taxon>Malvales</taxon>
        <taxon>Malvaceae</taxon>
        <taxon>Malvoideae</taxon>
        <taxon>Gossypium</taxon>
    </lineage>
</organism>
<keyword evidence="2" id="KW-1185">Reference proteome</keyword>
<evidence type="ECO:0000313" key="1">
    <source>
        <dbReference type="EMBL" id="MBA0613453.1"/>
    </source>
</evidence>
<comment type="caution">
    <text evidence="1">The sequence shown here is derived from an EMBL/GenBank/DDBJ whole genome shotgun (WGS) entry which is preliminary data.</text>
</comment>
<feature type="non-terminal residue" evidence="1">
    <location>
        <position position="22"/>
    </location>
</feature>
<accession>A0A7J8RIP5</accession>
<protein>
    <submittedName>
        <fullName evidence="1">Uncharacterized protein</fullName>
    </submittedName>
</protein>
<dbReference type="AlphaFoldDB" id="A0A7J8RIP5"/>
<name>A0A7J8RIP5_GOSDV</name>
<evidence type="ECO:0000313" key="2">
    <source>
        <dbReference type="Proteomes" id="UP000593561"/>
    </source>
</evidence>
<dbReference type="EMBL" id="JABFAC010000005">
    <property type="protein sequence ID" value="MBA0613453.1"/>
    <property type="molecule type" value="Genomic_DNA"/>
</dbReference>
<gene>
    <name evidence="1" type="ORF">Godav_013885</name>
</gene>
<sequence length="22" mass="2659">MMIICRGEQNLIRLEKIEKNLN</sequence>
<dbReference type="Proteomes" id="UP000593561">
    <property type="component" value="Unassembled WGS sequence"/>
</dbReference>